<dbReference type="AlphaFoldDB" id="A0AAV7JX99"/>
<name>A0AAV7JX99_9METZ</name>
<sequence>MATTNVNYTLPNSSSPLSIGYYSDSPTDTNGPTRNLIGACTTNFSIKKEEPSQLSHFSMQLSHCRSPEDIHLEHKTYGMGIGTPPDSPKHKPTTLQIADSPGFSPPSSTMGK</sequence>
<comment type="caution">
    <text evidence="2">The sequence shown here is derived from an EMBL/GenBank/DDBJ whole genome shotgun (WGS) entry which is preliminary data.</text>
</comment>
<proteinExistence type="predicted"/>
<dbReference type="Proteomes" id="UP001165289">
    <property type="component" value="Unassembled WGS sequence"/>
</dbReference>
<evidence type="ECO:0000256" key="1">
    <source>
        <dbReference type="SAM" id="MobiDB-lite"/>
    </source>
</evidence>
<dbReference type="EMBL" id="JAKMXF010000295">
    <property type="protein sequence ID" value="KAI6653139.1"/>
    <property type="molecule type" value="Genomic_DNA"/>
</dbReference>
<gene>
    <name evidence="2" type="ORF">LOD99_3975</name>
</gene>
<reference evidence="2 3" key="1">
    <citation type="journal article" date="2023" name="BMC Biol.">
        <title>The compact genome of the sponge Oopsacas minuta (Hexactinellida) is lacking key metazoan core genes.</title>
        <authorList>
            <person name="Santini S."/>
            <person name="Schenkelaars Q."/>
            <person name="Jourda C."/>
            <person name="Duchesne M."/>
            <person name="Belahbib H."/>
            <person name="Rocher C."/>
            <person name="Selva M."/>
            <person name="Riesgo A."/>
            <person name="Vervoort M."/>
            <person name="Leys S.P."/>
            <person name="Kodjabachian L."/>
            <person name="Le Bivic A."/>
            <person name="Borchiellini C."/>
            <person name="Claverie J.M."/>
            <person name="Renard E."/>
        </authorList>
    </citation>
    <scope>NUCLEOTIDE SEQUENCE [LARGE SCALE GENOMIC DNA]</scope>
    <source>
        <strain evidence="2">SPO-2</strain>
    </source>
</reference>
<organism evidence="2 3">
    <name type="scientific">Oopsacas minuta</name>
    <dbReference type="NCBI Taxonomy" id="111878"/>
    <lineage>
        <taxon>Eukaryota</taxon>
        <taxon>Metazoa</taxon>
        <taxon>Porifera</taxon>
        <taxon>Hexactinellida</taxon>
        <taxon>Hexasterophora</taxon>
        <taxon>Lyssacinosida</taxon>
        <taxon>Leucopsacidae</taxon>
        <taxon>Oopsacas</taxon>
    </lineage>
</organism>
<evidence type="ECO:0000313" key="3">
    <source>
        <dbReference type="Proteomes" id="UP001165289"/>
    </source>
</evidence>
<keyword evidence="3" id="KW-1185">Reference proteome</keyword>
<feature type="region of interest" description="Disordered" evidence="1">
    <location>
        <begin position="76"/>
        <end position="112"/>
    </location>
</feature>
<protein>
    <submittedName>
        <fullName evidence="2">Uncharacterized protein</fullName>
    </submittedName>
</protein>
<evidence type="ECO:0000313" key="2">
    <source>
        <dbReference type="EMBL" id="KAI6653139.1"/>
    </source>
</evidence>
<accession>A0AAV7JX99</accession>